<gene>
    <name evidence="2" type="ORF">E4191_16670</name>
</gene>
<dbReference type="EMBL" id="CP040759">
    <property type="protein sequence ID" value="QDA35797.1"/>
    <property type="molecule type" value="Genomic_DNA"/>
</dbReference>
<sequence length="184" mass="20106">MPFSARGLSPKAPIGIKTLGIFAEHQPIYASYNIPTFPVRITADQKKPATVGYRKLGIPSSQQLALKFPDLDAFAFMAGKRAKITVLDIDSPDENLLRDMMKRHGQTPIIVRSGSGNFHAWYRFNGEARAVRPDPSIPVDLLGGGVVIAPPSKGMRRSRPIVISLAVQVLGAPGWRFGLRECSE</sequence>
<proteinExistence type="predicted"/>
<evidence type="ECO:0000313" key="3">
    <source>
        <dbReference type="Proteomes" id="UP000296374"/>
    </source>
</evidence>
<geneLocation type="plasmid" evidence="2 3">
    <name>unnamed8</name>
</geneLocation>
<feature type="domain" description="DNA primase/polymerase bifunctional N-terminal" evidence="1">
    <location>
        <begin position="29"/>
        <end position="155"/>
    </location>
</feature>
<keyword evidence="2" id="KW-0614">Plasmid</keyword>
<reference evidence="3" key="1">
    <citation type="submission" date="2019-05" db="EMBL/GenBank/DDBJ databases">
        <title>Tamlana fucoidanivorans sp. nov., isolated from the surface of algae collected from Fujian province in China.</title>
        <authorList>
            <person name="Li J."/>
        </authorList>
    </citation>
    <scope>NUCLEOTIDE SEQUENCE [LARGE SCALE GENOMIC DNA]</scope>
    <source>
        <strain evidence="3">2251</strain>
        <plasmid evidence="3">unnamed8</plasmid>
    </source>
</reference>
<protein>
    <recommendedName>
        <fullName evidence="1">DNA primase/polymerase bifunctional N-terminal domain-containing protein</fullName>
    </recommendedName>
</protein>
<dbReference type="InterPro" id="IPR015330">
    <property type="entry name" value="DNA_primase/pol_bifunc_N"/>
</dbReference>
<evidence type="ECO:0000313" key="2">
    <source>
        <dbReference type="EMBL" id="QDA35797.1"/>
    </source>
</evidence>
<dbReference type="Pfam" id="PF09250">
    <property type="entry name" value="Prim-Pol"/>
    <property type="match status" value="1"/>
</dbReference>
<accession>A0A4Y5SQM4</accession>
<organism evidence="2 3">
    <name type="scientific">Paracoccus liaowanqingii</name>
    <dbReference type="NCBI Taxonomy" id="2560053"/>
    <lineage>
        <taxon>Bacteria</taxon>
        <taxon>Pseudomonadati</taxon>
        <taxon>Pseudomonadota</taxon>
        <taxon>Alphaproteobacteria</taxon>
        <taxon>Rhodobacterales</taxon>
        <taxon>Paracoccaceae</taxon>
        <taxon>Paracoccus</taxon>
    </lineage>
</organism>
<dbReference type="KEGG" id="plia:E4191_16670"/>
<name>A0A4Y5SQM4_9RHOB</name>
<evidence type="ECO:0000259" key="1">
    <source>
        <dbReference type="Pfam" id="PF09250"/>
    </source>
</evidence>
<dbReference type="AlphaFoldDB" id="A0A4Y5SQM4"/>
<dbReference type="Proteomes" id="UP000296374">
    <property type="component" value="Plasmid unnamed8"/>
</dbReference>